<dbReference type="Proteomes" id="UP000316093">
    <property type="component" value="Chromosome"/>
</dbReference>
<reference evidence="2 3" key="1">
    <citation type="submission" date="2019-06" db="EMBL/GenBank/DDBJ databases">
        <title>A complete genome sequence for Luteibacter pinisoli MAH-14.</title>
        <authorList>
            <person name="Baltrus D.A."/>
        </authorList>
    </citation>
    <scope>NUCLEOTIDE SEQUENCE [LARGE SCALE GENOMIC DNA]</scope>
    <source>
        <strain evidence="2 3">MAH-14</strain>
    </source>
</reference>
<dbReference type="RefSeq" id="WP_139981066.1">
    <property type="nucleotide sequence ID" value="NZ_CP041046.1"/>
</dbReference>
<sequence length="113" mass="12287">MNTFKPVFTAIALAIVSVAVAPAARAGDTLLMQRVQQEKAMSLPQKGMSMADVERRFGAPTSKLDSRGGGSAKQPVINRWMYPGYIVYFERSHVIHTVLNTPAGNNTNPQSPK</sequence>
<keyword evidence="1" id="KW-0732">Signal</keyword>
<dbReference type="EMBL" id="CP041046">
    <property type="protein sequence ID" value="QDE38999.1"/>
    <property type="molecule type" value="Genomic_DNA"/>
</dbReference>
<evidence type="ECO:0000313" key="2">
    <source>
        <dbReference type="EMBL" id="QDE38999.1"/>
    </source>
</evidence>
<name>A0A4Y5Z319_9GAMM</name>
<keyword evidence="3" id="KW-1185">Reference proteome</keyword>
<organism evidence="2 3">
    <name type="scientific">Luteibacter pinisoli</name>
    <dbReference type="NCBI Taxonomy" id="2589080"/>
    <lineage>
        <taxon>Bacteria</taxon>
        <taxon>Pseudomonadati</taxon>
        <taxon>Pseudomonadota</taxon>
        <taxon>Gammaproteobacteria</taxon>
        <taxon>Lysobacterales</taxon>
        <taxon>Rhodanobacteraceae</taxon>
        <taxon>Luteibacter</taxon>
    </lineage>
</organism>
<dbReference type="AlphaFoldDB" id="A0A4Y5Z319"/>
<feature type="chain" id="PRO_5021418551" description="Outer membrane protein assembly factor BamE" evidence="1">
    <location>
        <begin position="27"/>
        <end position="113"/>
    </location>
</feature>
<evidence type="ECO:0000256" key="1">
    <source>
        <dbReference type="SAM" id="SignalP"/>
    </source>
</evidence>
<protein>
    <recommendedName>
        <fullName evidence="4">Outer membrane protein assembly factor BamE</fullName>
    </recommendedName>
</protein>
<proteinExistence type="predicted"/>
<gene>
    <name evidence="2" type="ORF">FIV34_07200</name>
</gene>
<evidence type="ECO:0008006" key="4">
    <source>
        <dbReference type="Google" id="ProtNLM"/>
    </source>
</evidence>
<accession>A0A4Y5Z319</accession>
<dbReference type="KEGG" id="lpy:FIV34_07200"/>
<feature type="signal peptide" evidence="1">
    <location>
        <begin position="1"/>
        <end position="26"/>
    </location>
</feature>
<dbReference type="OrthoDB" id="7063662at2"/>
<evidence type="ECO:0000313" key="3">
    <source>
        <dbReference type="Proteomes" id="UP000316093"/>
    </source>
</evidence>